<dbReference type="RefSeq" id="XP_008075716.1">
    <property type="nucleotide sequence ID" value="XM_008077525.1"/>
</dbReference>
<organism evidence="2 3">
    <name type="scientific">Vavraia culicis (isolate floridensis)</name>
    <name type="common">Microsporidian parasite</name>
    <dbReference type="NCBI Taxonomy" id="948595"/>
    <lineage>
        <taxon>Eukaryota</taxon>
        <taxon>Fungi</taxon>
        <taxon>Fungi incertae sedis</taxon>
        <taxon>Microsporidia</taxon>
        <taxon>Pleistophoridae</taxon>
        <taxon>Vavraia</taxon>
    </lineage>
</organism>
<dbReference type="InterPro" id="IPR011006">
    <property type="entry name" value="CheY-like_superfamily"/>
</dbReference>
<evidence type="ECO:0000256" key="1">
    <source>
        <dbReference type="SAM" id="MobiDB-lite"/>
    </source>
</evidence>
<dbReference type="Proteomes" id="UP000011081">
    <property type="component" value="Unassembled WGS sequence"/>
</dbReference>
<dbReference type="GeneID" id="19880563"/>
<keyword evidence="3" id="KW-1185">Reference proteome</keyword>
<feature type="region of interest" description="Disordered" evidence="1">
    <location>
        <begin position="1"/>
        <end position="25"/>
    </location>
</feature>
<dbReference type="EMBL" id="GL877586">
    <property type="protein sequence ID" value="ELA45806.1"/>
    <property type="molecule type" value="Genomic_DNA"/>
</dbReference>
<dbReference type="HOGENOM" id="CLU_1036510_0_0_1"/>
<evidence type="ECO:0000313" key="2">
    <source>
        <dbReference type="EMBL" id="ELA45806.1"/>
    </source>
</evidence>
<dbReference type="SUPFAM" id="SSF52172">
    <property type="entry name" value="CheY-like"/>
    <property type="match status" value="1"/>
</dbReference>
<proteinExistence type="predicted"/>
<sequence>ERGPTDNENTIKRDENSNNKGPCSNYNKNAYELSTYRSSTCEQVYKNFKGLEWTVPGIYPENSDRLHMKGVVVPFGGSNGAETRNVRSEDRFKKLIGLENVFDPERNDKNLNTYNEPLEKFVEERLLRNVQRGCDISEKTENGTDIMKSIFSGSRYRSLNRNTINNKHVMVIENREEDQMYIVKFLSALPVTITTDYLQADILIISEKSVDNYVLVKTFLENAKVVILTLDLFDEKRCYEYLRMGVKEVVVKPYCIDTLFALLEKYIEP</sequence>
<dbReference type="InParanoid" id="L2GQ56"/>
<feature type="non-terminal residue" evidence="2">
    <location>
        <position position="1"/>
    </location>
</feature>
<evidence type="ECO:0008006" key="4">
    <source>
        <dbReference type="Google" id="ProtNLM"/>
    </source>
</evidence>
<protein>
    <recommendedName>
        <fullName evidence="4">Response regulatory domain-containing protein</fullName>
    </recommendedName>
</protein>
<feature type="compositionally biased region" description="Basic and acidic residues" evidence="1">
    <location>
        <begin position="1"/>
        <end position="17"/>
    </location>
</feature>
<evidence type="ECO:0000313" key="3">
    <source>
        <dbReference type="Proteomes" id="UP000011081"/>
    </source>
</evidence>
<dbReference type="AlphaFoldDB" id="L2GQ56"/>
<reference evidence="3" key="1">
    <citation type="submission" date="2011-03" db="EMBL/GenBank/DDBJ databases">
        <title>The genome sequence of Vavraia culicis strain floridensis.</title>
        <authorList>
            <consortium name="The Broad Institute Genome Sequencing Platform"/>
            <person name="Cuomo C."/>
            <person name="Becnel J."/>
            <person name="Sanscrainte N."/>
            <person name="Young S.K."/>
            <person name="Zeng Q."/>
            <person name="Gargeya S."/>
            <person name="Fitzgerald M."/>
            <person name="Haas B."/>
            <person name="Abouelleil A."/>
            <person name="Alvarado L."/>
            <person name="Arachchi H.M."/>
            <person name="Berlin A."/>
            <person name="Chapman S.B."/>
            <person name="Gearin G."/>
            <person name="Goldberg J."/>
            <person name="Griggs A."/>
            <person name="Gujja S."/>
            <person name="Hansen M."/>
            <person name="Heiman D."/>
            <person name="Howarth C."/>
            <person name="Larimer J."/>
            <person name="Lui A."/>
            <person name="MacDonald P.J.P."/>
            <person name="McCowen C."/>
            <person name="Montmayeur A."/>
            <person name="Murphy C."/>
            <person name="Neiman D."/>
            <person name="Pearson M."/>
            <person name="Priest M."/>
            <person name="Roberts A."/>
            <person name="Saif S."/>
            <person name="Shea T."/>
            <person name="Sisk P."/>
            <person name="Stolte C."/>
            <person name="Sykes S."/>
            <person name="Wortman J."/>
            <person name="Nusbaum C."/>
            <person name="Birren B."/>
        </authorList>
    </citation>
    <scope>NUCLEOTIDE SEQUENCE [LARGE SCALE GENOMIC DNA]</scope>
    <source>
        <strain evidence="3">floridensis</strain>
    </source>
</reference>
<accession>L2GQ56</accession>
<gene>
    <name evidence="2" type="ORF">VCUG_02707</name>
</gene>
<dbReference type="VEuPathDB" id="MicrosporidiaDB:VCUG_02707"/>
<name>L2GQ56_VAVCU</name>